<dbReference type="InterPro" id="IPR050624">
    <property type="entry name" value="HTH-type_Tx_Regulator"/>
</dbReference>
<evidence type="ECO:0000313" key="4">
    <source>
        <dbReference type="EMBL" id="AFG36204.1"/>
    </source>
</evidence>
<dbReference type="EMBL" id="CP003282">
    <property type="protein sequence ID" value="AFG36204.1"/>
    <property type="molecule type" value="Genomic_DNA"/>
</dbReference>
<dbReference type="PATRIC" id="fig|889378.3.peg.98"/>
<dbReference type="InterPro" id="IPR001647">
    <property type="entry name" value="HTH_TetR"/>
</dbReference>
<dbReference type="AlphaFoldDB" id="H9UFB1"/>
<organism evidence="4 5">
    <name type="scientific">Spirochaeta africana (strain ATCC 700263 / DSM 8902 / Z-7692)</name>
    <dbReference type="NCBI Taxonomy" id="889378"/>
    <lineage>
        <taxon>Bacteria</taxon>
        <taxon>Pseudomonadati</taxon>
        <taxon>Spirochaetota</taxon>
        <taxon>Spirochaetia</taxon>
        <taxon>Spirochaetales</taxon>
        <taxon>Spirochaetaceae</taxon>
        <taxon>Spirochaeta</taxon>
    </lineage>
</organism>
<protein>
    <submittedName>
        <fullName evidence="4">Transcriptional regulator</fullName>
    </submittedName>
</protein>
<proteinExistence type="predicted"/>
<dbReference type="PANTHER" id="PTHR43479:SF11">
    <property type="entry name" value="ACREF_ENVCD OPERON REPRESSOR-RELATED"/>
    <property type="match status" value="1"/>
</dbReference>
<dbReference type="GO" id="GO:0003677">
    <property type="term" value="F:DNA binding"/>
    <property type="evidence" value="ECO:0007669"/>
    <property type="project" value="UniProtKB-UniRule"/>
</dbReference>
<reference evidence="5" key="1">
    <citation type="journal article" date="2013" name="Stand. Genomic Sci.">
        <title>Complete genome sequence of the halophilic bacterium Spirochaeta africana type strain (Z-7692(T)) from the alkaline Lake Magadi in the East African Rift.</title>
        <authorList>
            <person name="Liolos K."/>
            <person name="Abt B."/>
            <person name="Scheuner C."/>
            <person name="Teshima H."/>
            <person name="Held B."/>
            <person name="Lapidus A."/>
            <person name="Nolan M."/>
            <person name="Lucas S."/>
            <person name="Deshpande S."/>
            <person name="Cheng J.F."/>
            <person name="Tapia R."/>
            <person name="Goodwin L.A."/>
            <person name="Pitluck S."/>
            <person name="Pagani I."/>
            <person name="Ivanova N."/>
            <person name="Mavromatis K."/>
            <person name="Mikhailova N."/>
            <person name="Huntemann M."/>
            <person name="Pati A."/>
            <person name="Chen A."/>
            <person name="Palaniappan K."/>
            <person name="Land M."/>
            <person name="Rohde M."/>
            <person name="Tindall B.J."/>
            <person name="Detter J.C."/>
            <person name="Goker M."/>
            <person name="Bristow J."/>
            <person name="Eisen J.A."/>
            <person name="Markowitz V."/>
            <person name="Hugenholtz P."/>
            <person name="Woyke T."/>
            <person name="Klenk H.P."/>
            <person name="Kyrpides N.C."/>
        </authorList>
    </citation>
    <scope>NUCLEOTIDE SEQUENCE</scope>
    <source>
        <strain evidence="5">ATCC 700263 / DSM 8902 / Z-7692</strain>
    </source>
</reference>
<dbReference type="HOGENOM" id="CLU_069356_12_2_12"/>
<sequence length="201" mass="22560">MSRRLDPGKRHLIIRTALQVFGAKGFSDTTIRDIASSAGIAAGTIYTYFTDKDELFRHSFEYAWDEFHAGMEHILESEPDVELSVTRIIDFGFDLLFDLYPLVRGMYTQANLQDLLSPHLERLSLVLEKHFSSRSSLQIFGIVDNPELQRFFLKLMTAGILSTVSQTPPEDVKPVIAEVKQNLLRGLQRGVRSDAAAGGCP</sequence>
<gene>
    <name evidence="4" type="ordered locus">Spiaf_0095</name>
</gene>
<dbReference type="InterPro" id="IPR009057">
    <property type="entry name" value="Homeodomain-like_sf"/>
</dbReference>
<feature type="domain" description="HTH tetR-type" evidence="3">
    <location>
        <begin position="7"/>
        <end position="67"/>
    </location>
</feature>
<dbReference type="PROSITE" id="PS01081">
    <property type="entry name" value="HTH_TETR_1"/>
    <property type="match status" value="1"/>
</dbReference>
<dbReference type="eggNOG" id="COG1309">
    <property type="taxonomic scope" value="Bacteria"/>
</dbReference>
<dbReference type="SUPFAM" id="SSF46689">
    <property type="entry name" value="Homeodomain-like"/>
    <property type="match status" value="1"/>
</dbReference>
<dbReference type="STRING" id="889378.Spiaf_0095"/>
<dbReference type="InterPro" id="IPR023772">
    <property type="entry name" value="DNA-bd_HTH_TetR-type_CS"/>
</dbReference>
<evidence type="ECO:0000256" key="2">
    <source>
        <dbReference type="PROSITE-ProRule" id="PRU00335"/>
    </source>
</evidence>
<dbReference type="OrthoDB" id="494991at2"/>
<dbReference type="RefSeq" id="WP_014454202.1">
    <property type="nucleotide sequence ID" value="NC_017098.1"/>
</dbReference>
<evidence type="ECO:0000256" key="1">
    <source>
        <dbReference type="ARBA" id="ARBA00023125"/>
    </source>
</evidence>
<dbReference type="Pfam" id="PF00440">
    <property type="entry name" value="TetR_N"/>
    <property type="match status" value="1"/>
</dbReference>
<dbReference type="PRINTS" id="PR00455">
    <property type="entry name" value="HTHTETR"/>
</dbReference>
<dbReference type="PROSITE" id="PS50977">
    <property type="entry name" value="HTH_TETR_2"/>
    <property type="match status" value="1"/>
</dbReference>
<keyword evidence="1 2" id="KW-0238">DNA-binding</keyword>
<dbReference type="KEGG" id="sfc:Spiaf_0095"/>
<evidence type="ECO:0000313" key="5">
    <source>
        <dbReference type="Proteomes" id="UP000007383"/>
    </source>
</evidence>
<name>H9UFB1_SPIAZ</name>
<evidence type="ECO:0000259" key="3">
    <source>
        <dbReference type="PROSITE" id="PS50977"/>
    </source>
</evidence>
<dbReference type="Proteomes" id="UP000007383">
    <property type="component" value="Chromosome"/>
</dbReference>
<accession>H9UFB1</accession>
<feature type="DNA-binding region" description="H-T-H motif" evidence="2">
    <location>
        <begin position="30"/>
        <end position="49"/>
    </location>
</feature>
<keyword evidence="5" id="KW-1185">Reference proteome</keyword>
<dbReference type="PANTHER" id="PTHR43479">
    <property type="entry name" value="ACREF/ENVCD OPERON REPRESSOR-RELATED"/>
    <property type="match status" value="1"/>
</dbReference>
<dbReference type="Gene3D" id="1.10.357.10">
    <property type="entry name" value="Tetracycline Repressor, domain 2"/>
    <property type="match status" value="1"/>
</dbReference>